<evidence type="ECO:0000256" key="1">
    <source>
        <dbReference type="SAM" id="Phobius"/>
    </source>
</evidence>
<dbReference type="AlphaFoldDB" id="A0A1G2BVH3"/>
<gene>
    <name evidence="2" type="ORF">A3H70_00675</name>
</gene>
<evidence type="ECO:0000313" key="2">
    <source>
        <dbReference type="EMBL" id="OGY92559.1"/>
    </source>
</evidence>
<keyword evidence="1" id="KW-0472">Membrane</keyword>
<evidence type="ECO:0000313" key="3">
    <source>
        <dbReference type="Proteomes" id="UP000178109"/>
    </source>
</evidence>
<dbReference type="Proteomes" id="UP000178109">
    <property type="component" value="Unassembled WGS sequence"/>
</dbReference>
<dbReference type="EMBL" id="MHKO01000019">
    <property type="protein sequence ID" value="OGY92559.1"/>
    <property type="molecule type" value="Genomic_DNA"/>
</dbReference>
<accession>A0A1G2BVH3</accession>
<comment type="caution">
    <text evidence="2">The sequence shown here is derived from an EMBL/GenBank/DDBJ whole genome shotgun (WGS) entry which is preliminary data.</text>
</comment>
<feature type="transmembrane region" description="Helical" evidence="1">
    <location>
        <begin position="94"/>
        <end position="115"/>
    </location>
</feature>
<keyword evidence="1" id="KW-0812">Transmembrane</keyword>
<feature type="transmembrane region" description="Helical" evidence="1">
    <location>
        <begin position="28"/>
        <end position="45"/>
    </location>
</feature>
<proteinExistence type="predicted"/>
<organism evidence="2 3">
    <name type="scientific">Candidatus Komeilibacteria bacterium RIFCSPLOWO2_02_FULL_48_11</name>
    <dbReference type="NCBI Taxonomy" id="1798553"/>
    <lineage>
        <taxon>Bacteria</taxon>
        <taxon>Candidatus Komeiliibacteriota</taxon>
    </lineage>
</organism>
<keyword evidence="1" id="KW-1133">Transmembrane helix</keyword>
<evidence type="ECO:0008006" key="4">
    <source>
        <dbReference type="Google" id="ProtNLM"/>
    </source>
</evidence>
<reference evidence="2 3" key="1">
    <citation type="journal article" date="2016" name="Nat. Commun.">
        <title>Thousands of microbial genomes shed light on interconnected biogeochemical processes in an aquifer system.</title>
        <authorList>
            <person name="Anantharaman K."/>
            <person name="Brown C.T."/>
            <person name="Hug L.A."/>
            <person name="Sharon I."/>
            <person name="Castelle C.J."/>
            <person name="Probst A.J."/>
            <person name="Thomas B.C."/>
            <person name="Singh A."/>
            <person name="Wilkins M.J."/>
            <person name="Karaoz U."/>
            <person name="Brodie E.L."/>
            <person name="Williams K.H."/>
            <person name="Hubbard S.S."/>
            <person name="Banfield J.F."/>
        </authorList>
    </citation>
    <scope>NUCLEOTIDE SEQUENCE [LARGE SCALE GENOMIC DNA]</scope>
</reference>
<feature type="transmembrane region" description="Helical" evidence="1">
    <location>
        <begin position="65"/>
        <end position="82"/>
    </location>
</feature>
<protein>
    <recommendedName>
        <fullName evidence="4">DUF5671 domain-containing protein</fullName>
    </recommendedName>
</protein>
<name>A0A1G2BVH3_9BACT</name>
<sequence>MGVFMQVMNLFSPDYLFQRNLGPFTSNLAWFFLGLLGLGLLVTLWLRFKVAKNKDIFTKKVLKRFFTLVWTMGWVGIVLWTFRQVNAQYLSAPILLLIWALISAFWLVFVLRYWLKIVPDRRKRLALETSRKQYLP</sequence>
<dbReference type="STRING" id="1798553.A3H70_00675"/>